<keyword evidence="2" id="KW-1185">Reference proteome</keyword>
<dbReference type="PANTHER" id="PTHR43861">
    <property type="entry name" value="TRANS-ACONITATE 2-METHYLTRANSFERASE-RELATED"/>
    <property type="match status" value="1"/>
</dbReference>
<sequence length="325" mass="36742">MELAECDLCGNRDFEAISQKDRHGEMLETVACRQCGLVRHAVVPTEQELQEFYSTNYRKAYNGESSPGVRRIMRAWKNGTRICRQVQPHLKPQGRVLEVGAGIGCTVKVFDQNGFNAEGIDPGSEFLAFSRDKLKAKVHTANVYDLPRRSDYDAILLVHVIEHVRSPRAALEHIAGLIKPGGMFYVECPNLQAPFARRSRLFHTAHIHNFVPSTLMMLARSCGFQLVQRFGDEQDPNLQMLFQHCGEPQMEIDSANYQRTVHELARTNAVPYTLRLRYLRDRLKKLVGYVDEYARAQRFVDQLIKDCGGLANSPVPSAALANRAA</sequence>
<dbReference type="KEGG" id="fmr:Fuma_00154"/>
<dbReference type="InterPro" id="IPR029063">
    <property type="entry name" value="SAM-dependent_MTases_sf"/>
</dbReference>
<accession>A0A1P8W943</accession>
<name>A0A1P8W943_9PLAN</name>
<gene>
    <name evidence="1" type="ORF">Fuma_00154</name>
</gene>
<dbReference type="Gene3D" id="3.40.50.150">
    <property type="entry name" value="Vaccinia Virus protein VP39"/>
    <property type="match status" value="1"/>
</dbReference>
<organism evidence="1 2">
    <name type="scientific">Fuerstiella marisgermanici</name>
    <dbReference type="NCBI Taxonomy" id="1891926"/>
    <lineage>
        <taxon>Bacteria</taxon>
        <taxon>Pseudomonadati</taxon>
        <taxon>Planctomycetota</taxon>
        <taxon>Planctomycetia</taxon>
        <taxon>Planctomycetales</taxon>
        <taxon>Planctomycetaceae</taxon>
        <taxon>Fuerstiella</taxon>
    </lineage>
</organism>
<dbReference type="OrthoDB" id="2577067at2"/>
<dbReference type="PANTHER" id="PTHR43861:SF6">
    <property type="entry name" value="METHYLTRANSFERASE TYPE 11"/>
    <property type="match status" value="1"/>
</dbReference>
<keyword evidence="1" id="KW-0489">Methyltransferase</keyword>
<dbReference type="RefSeq" id="WP_077022447.1">
    <property type="nucleotide sequence ID" value="NZ_CP017641.1"/>
</dbReference>
<protein>
    <submittedName>
        <fullName evidence="1">Bifunctional 3-demethylubiquinone-9 3-methyltransferase/ 2-octaprenyl-6-hydroxy phenol methylase</fullName>
    </submittedName>
</protein>
<reference evidence="1 2" key="1">
    <citation type="journal article" date="2016" name="Front. Microbiol.">
        <title>Fuerstia marisgermanicae gen. nov., sp. nov., an Unusual Member of the Phylum Planctomycetes from the German Wadden Sea.</title>
        <authorList>
            <person name="Kohn T."/>
            <person name="Heuer A."/>
            <person name="Jogler M."/>
            <person name="Vollmers J."/>
            <person name="Boedeker C."/>
            <person name="Bunk B."/>
            <person name="Rast P."/>
            <person name="Borchert D."/>
            <person name="Glockner I."/>
            <person name="Freese H.M."/>
            <person name="Klenk H.P."/>
            <person name="Overmann J."/>
            <person name="Kaster A.K."/>
            <person name="Rohde M."/>
            <person name="Wiegand S."/>
            <person name="Jogler C."/>
        </authorList>
    </citation>
    <scope>NUCLEOTIDE SEQUENCE [LARGE SCALE GENOMIC DNA]</scope>
    <source>
        <strain evidence="1 2">NH11</strain>
    </source>
</reference>
<dbReference type="Proteomes" id="UP000187735">
    <property type="component" value="Chromosome"/>
</dbReference>
<dbReference type="GO" id="GO:0008168">
    <property type="term" value="F:methyltransferase activity"/>
    <property type="evidence" value="ECO:0007669"/>
    <property type="project" value="UniProtKB-KW"/>
</dbReference>
<evidence type="ECO:0000313" key="1">
    <source>
        <dbReference type="EMBL" id="APZ90574.1"/>
    </source>
</evidence>
<keyword evidence="1" id="KW-0808">Transferase</keyword>
<dbReference type="CDD" id="cd02440">
    <property type="entry name" value="AdoMet_MTases"/>
    <property type="match status" value="1"/>
</dbReference>
<dbReference type="AlphaFoldDB" id="A0A1P8W943"/>
<dbReference type="GO" id="GO:0032259">
    <property type="term" value="P:methylation"/>
    <property type="evidence" value="ECO:0007669"/>
    <property type="project" value="UniProtKB-KW"/>
</dbReference>
<keyword evidence="1" id="KW-0830">Ubiquinone</keyword>
<evidence type="ECO:0000313" key="2">
    <source>
        <dbReference type="Proteomes" id="UP000187735"/>
    </source>
</evidence>
<dbReference type="Pfam" id="PF13489">
    <property type="entry name" value="Methyltransf_23"/>
    <property type="match status" value="1"/>
</dbReference>
<dbReference type="STRING" id="1891926.Fuma_00154"/>
<dbReference type="SUPFAM" id="SSF53335">
    <property type="entry name" value="S-adenosyl-L-methionine-dependent methyltransferases"/>
    <property type="match status" value="1"/>
</dbReference>
<dbReference type="EMBL" id="CP017641">
    <property type="protein sequence ID" value="APZ90574.1"/>
    <property type="molecule type" value="Genomic_DNA"/>
</dbReference>
<proteinExistence type="predicted"/>